<dbReference type="Gene3D" id="3.40.50.10860">
    <property type="entry name" value="Leucine Dehydrogenase, chain A, domain 1"/>
    <property type="match status" value="1"/>
</dbReference>
<dbReference type="SUPFAM" id="SSF53223">
    <property type="entry name" value="Aminoacid dehydrogenase-like, N-terminal domain"/>
    <property type="match status" value="1"/>
</dbReference>
<keyword evidence="9" id="KW-0368">Histidine biosynthesis</keyword>
<dbReference type="STRING" id="1802158.A2827_03210"/>
<dbReference type="GO" id="GO:0004477">
    <property type="term" value="F:methenyltetrahydrofolate cyclohydrolase activity"/>
    <property type="evidence" value="ECO:0007669"/>
    <property type="project" value="UniProtKB-UniRule"/>
</dbReference>
<comment type="similarity">
    <text evidence="9">Belongs to the tetrahydrofolate dehydrogenase/cyclohydrolase family.</text>
</comment>
<gene>
    <name evidence="9" type="primary">folD</name>
    <name evidence="12" type="ORF">A2827_03210</name>
</gene>
<dbReference type="InterPro" id="IPR020630">
    <property type="entry name" value="THF_DH/CycHdrlase_cat_dom"/>
</dbReference>
<keyword evidence="8 9" id="KW-0511">Multifunctional enzyme</keyword>
<dbReference type="EMBL" id="MHOD01000002">
    <property type="protein sequence ID" value="OGZ58683.1"/>
    <property type="molecule type" value="Genomic_DNA"/>
</dbReference>
<dbReference type="EC" id="3.5.4.9" evidence="9"/>
<keyword evidence="4 9" id="KW-0378">Hydrolase</keyword>
<accession>A0A1G2H867</accession>
<comment type="catalytic activity">
    <reaction evidence="9">
        <text>(6R)-5,10-methylene-5,6,7,8-tetrahydrofolate + NADP(+) = (6R)-5,10-methenyltetrahydrofolate + NADPH</text>
        <dbReference type="Rhea" id="RHEA:22812"/>
        <dbReference type="ChEBI" id="CHEBI:15636"/>
        <dbReference type="ChEBI" id="CHEBI:57455"/>
        <dbReference type="ChEBI" id="CHEBI:57783"/>
        <dbReference type="ChEBI" id="CHEBI:58349"/>
        <dbReference type="EC" id="1.5.1.5"/>
    </reaction>
</comment>
<dbReference type="EC" id="1.5.1.5" evidence="9"/>
<dbReference type="GO" id="GO:0035999">
    <property type="term" value="P:tetrahydrofolate interconversion"/>
    <property type="evidence" value="ECO:0007669"/>
    <property type="project" value="UniProtKB-UniRule"/>
</dbReference>
<evidence type="ECO:0000256" key="9">
    <source>
        <dbReference type="HAMAP-Rule" id="MF_01576"/>
    </source>
</evidence>
<comment type="pathway">
    <text evidence="1 9">One-carbon metabolism; tetrahydrofolate interconversion.</text>
</comment>
<dbReference type="InterPro" id="IPR020867">
    <property type="entry name" value="THF_DH/CycHdrlase_CS"/>
</dbReference>
<evidence type="ECO:0000313" key="12">
    <source>
        <dbReference type="EMBL" id="OGZ58683.1"/>
    </source>
</evidence>
<evidence type="ECO:0000313" key="13">
    <source>
        <dbReference type="Proteomes" id="UP000177932"/>
    </source>
</evidence>
<evidence type="ECO:0000256" key="4">
    <source>
        <dbReference type="ARBA" id="ARBA00022801"/>
    </source>
</evidence>
<dbReference type="GO" id="GO:0004488">
    <property type="term" value="F:methylenetetrahydrofolate dehydrogenase (NADP+) activity"/>
    <property type="evidence" value="ECO:0007669"/>
    <property type="project" value="UniProtKB-UniRule"/>
</dbReference>
<feature type="binding site" evidence="9">
    <location>
        <begin position="168"/>
        <end position="170"/>
    </location>
    <ligand>
        <name>NADP(+)</name>
        <dbReference type="ChEBI" id="CHEBI:58349"/>
    </ligand>
</feature>
<dbReference type="HAMAP" id="MF_01576">
    <property type="entry name" value="THF_DHG_CYH"/>
    <property type="match status" value="1"/>
</dbReference>
<evidence type="ECO:0000256" key="1">
    <source>
        <dbReference type="ARBA" id="ARBA00004777"/>
    </source>
</evidence>
<name>A0A1G2H867_9BACT</name>
<protein>
    <recommendedName>
        <fullName evidence="9">Bifunctional protein FolD</fullName>
    </recommendedName>
    <domain>
        <recommendedName>
            <fullName evidence="9">Methylenetetrahydrofolate dehydrogenase</fullName>
            <ecNumber evidence="9">1.5.1.5</ecNumber>
        </recommendedName>
    </domain>
    <domain>
        <recommendedName>
            <fullName evidence="9">Methenyltetrahydrofolate cyclohydrolase</fullName>
            <ecNumber evidence="9">3.5.4.9</ecNumber>
        </recommendedName>
    </domain>
</protein>
<dbReference type="GO" id="GO:0000105">
    <property type="term" value="P:L-histidine biosynthetic process"/>
    <property type="evidence" value="ECO:0007669"/>
    <property type="project" value="UniProtKB-KW"/>
</dbReference>
<evidence type="ECO:0000259" key="11">
    <source>
        <dbReference type="Pfam" id="PF02882"/>
    </source>
</evidence>
<dbReference type="InterPro" id="IPR000672">
    <property type="entry name" value="THF_DH/CycHdrlase"/>
</dbReference>
<dbReference type="Pfam" id="PF02882">
    <property type="entry name" value="THF_DHG_CYH_C"/>
    <property type="match status" value="1"/>
</dbReference>
<keyword evidence="2 9" id="KW-0554">One-carbon metabolism</keyword>
<proteinExistence type="inferred from homology"/>
<reference evidence="12 13" key="1">
    <citation type="journal article" date="2016" name="Nat. Commun.">
        <title>Thousands of microbial genomes shed light on interconnected biogeochemical processes in an aquifer system.</title>
        <authorList>
            <person name="Anantharaman K."/>
            <person name="Brown C.T."/>
            <person name="Hug L.A."/>
            <person name="Sharon I."/>
            <person name="Castelle C.J."/>
            <person name="Probst A.J."/>
            <person name="Thomas B.C."/>
            <person name="Singh A."/>
            <person name="Wilkins M.J."/>
            <person name="Karaoz U."/>
            <person name="Brodie E.L."/>
            <person name="Williams K.H."/>
            <person name="Hubbard S.S."/>
            <person name="Banfield J.F."/>
        </authorList>
    </citation>
    <scope>NUCLEOTIDE SEQUENCE [LARGE SCALE GENOMIC DNA]</scope>
</reference>
<comment type="caution">
    <text evidence="12">The sequence shown here is derived from an EMBL/GenBank/DDBJ whole genome shotgun (WGS) entry which is preliminary data.</text>
</comment>
<dbReference type="PANTHER" id="PTHR48099">
    <property type="entry name" value="C-1-TETRAHYDROFOLATE SYNTHASE, CYTOPLASMIC-RELATED"/>
    <property type="match status" value="1"/>
</dbReference>
<dbReference type="Proteomes" id="UP000177932">
    <property type="component" value="Unassembled WGS sequence"/>
</dbReference>
<keyword evidence="3 9" id="KW-0658">Purine biosynthesis</keyword>
<keyword evidence="9" id="KW-0028">Amino-acid biosynthesis</keyword>
<dbReference type="UniPathway" id="UPA00193"/>
<comment type="function">
    <text evidence="9">Catalyzes the oxidation of 5,10-methylenetetrahydrofolate to 5,10-methenyltetrahydrofolate and then the hydrolysis of 5,10-methenyltetrahydrofolate to 10-formyltetrahydrofolate.</text>
</comment>
<dbReference type="PRINTS" id="PR00085">
    <property type="entry name" value="THFDHDRGNASE"/>
</dbReference>
<keyword evidence="7 9" id="KW-0486">Methionine biosynthesis</keyword>
<evidence type="ECO:0000256" key="5">
    <source>
        <dbReference type="ARBA" id="ARBA00022857"/>
    </source>
</evidence>
<dbReference type="InterPro" id="IPR020631">
    <property type="entry name" value="THF_DH/CycHdrlase_NAD-bd_dom"/>
</dbReference>
<evidence type="ECO:0000256" key="2">
    <source>
        <dbReference type="ARBA" id="ARBA00022563"/>
    </source>
</evidence>
<evidence type="ECO:0000256" key="8">
    <source>
        <dbReference type="ARBA" id="ARBA00023268"/>
    </source>
</evidence>
<evidence type="ECO:0000256" key="7">
    <source>
        <dbReference type="ARBA" id="ARBA00023167"/>
    </source>
</evidence>
<dbReference type="PROSITE" id="PS00767">
    <property type="entry name" value="THF_DHG_CYH_2"/>
    <property type="match status" value="1"/>
</dbReference>
<keyword evidence="5 9" id="KW-0521">NADP</keyword>
<dbReference type="Pfam" id="PF00763">
    <property type="entry name" value="THF_DHG_CYH"/>
    <property type="match status" value="1"/>
</dbReference>
<comment type="subunit">
    <text evidence="9">Homodimer.</text>
</comment>
<organism evidence="12 13">
    <name type="scientific">Candidatus Spechtbacteria bacterium RIFCSPHIGHO2_01_FULL_43_30</name>
    <dbReference type="NCBI Taxonomy" id="1802158"/>
    <lineage>
        <taxon>Bacteria</taxon>
        <taxon>Candidatus Spechtiibacteriota</taxon>
    </lineage>
</organism>
<comment type="catalytic activity">
    <reaction evidence="9">
        <text>(6R)-5,10-methenyltetrahydrofolate + H2O = (6R)-10-formyltetrahydrofolate + H(+)</text>
        <dbReference type="Rhea" id="RHEA:23700"/>
        <dbReference type="ChEBI" id="CHEBI:15377"/>
        <dbReference type="ChEBI" id="CHEBI:15378"/>
        <dbReference type="ChEBI" id="CHEBI:57455"/>
        <dbReference type="ChEBI" id="CHEBI:195366"/>
        <dbReference type="EC" id="3.5.4.9"/>
    </reaction>
</comment>
<dbReference type="InterPro" id="IPR046346">
    <property type="entry name" value="Aminoacid_DH-like_N_sf"/>
</dbReference>
<evidence type="ECO:0000259" key="10">
    <source>
        <dbReference type="Pfam" id="PF00763"/>
    </source>
</evidence>
<dbReference type="GO" id="GO:0005829">
    <property type="term" value="C:cytosol"/>
    <property type="evidence" value="ECO:0007669"/>
    <property type="project" value="TreeGrafter"/>
</dbReference>
<evidence type="ECO:0000256" key="3">
    <source>
        <dbReference type="ARBA" id="ARBA00022755"/>
    </source>
</evidence>
<dbReference type="GO" id="GO:0006164">
    <property type="term" value="P:purine nucleotide biosynthetic process"/>
    <property type="evidence" value="ECO:0007669"/>
    <property type="project" value="UniProtKB-KW"/>
</dbReference>
<feature type="domain" description="Tetrahydrofolate dehydrogenase/cyclohydrolase NAD(P)-binding" evidence="11">
    <location>
        <begin position="141"/>
        <end position="287"/>
    </location>
</feature>
<keyword evidence="6 9" id="KW-0560">Oxidoreductase</keyword>
<dbReference type="InterPro" id="IPR036291">
    <property type="entry name" value="NAD(P)-bd_dom_sf"/>
</dbReference>
<feature type="binding site" evidence="9">
    <location>
        <position position="237"/>
    </location>
    <ligand>
        <name>NADP(+)</name>
        <dbReference type="ChEBI" id="CHEBI:58349"/>
    </ligand>
</feature>
<dbReference type="PANTHER" id="PTHR48099:SF5">
    <property type="entry name" value="C-1-TETRAHYDROFOLATE SYNTHASE, CYTOPLASMIC"/>
    <property type="match status" value="1"/>
</dbReference>
<dbReference type="AlphaFoldDB" id="A0A1G2H867"/>
<evidence type="ECO:0000256" key="6">
    <source>
        <dbReference type="ARBA" id="ARBA00023002"/>
    </source>
</evidence>
<dbReference type="Gene3D" id="3.40.50.720">
    <property type="entry name" value="NAD(P)-binding Rossmann-like Domain"/>
    <property type="match status" value="1"/>
</dbReference>
<dbReference type="GO" id="GO:0009086">
    <property type="term" value="P:methionine biosynthetic process"/>
    <property type="evidence" value="ECO:0007669"/>
    <property type="project" value="UniProtKB-KW"/>
</dbReference>
<dbReference type="CDD" id="cd01080">
    <property type="entry name" value="NAD_bind_m-THF_DH_Cyclohyd"/>
    <property type="match status" value="1"/>
</dbReference>
<dbReference type="SUPFAM" id="SSF51735">
    <property type="entry name" value="NAD(P)-binding Rossmann-fold domains"/>
    <property type="match status" value="1"/>
</dbReference>
<feature type="domain" description="Tetrahydrofolate dehydrogenase/cyclohydrolase catalytic" evidence="10">
    <location>
        <begin position="5"/>
        <end position="120"/>
    </location>
</feature>
<sequence>MATILDGKKLSKKMLEDLLPRIERVNRRLYPGRLRLDIFMVGDNPASQTFVQRKKETGSNIGVEVNVHHSRSASTNALRSEVAELGRNKNVHGIVVQLPLPPNINEQKILDAVPPHKDVDVLGYKAVGKFITRNKQFPILPSTLSGILKLLEAYGIKEFRGQNMVVVGAGKLVGLPAVNYFMRKDEKDATVTNVCRHTRDLSQILQMADVLISGAGNPGFIKGDMLKPGAIIVDAGTSKDPATGKLVGDIDFETVEKVASFITPVPGGVGPMTVAMIFYNLVELVEMKYKIQKAAL</sequence>
<comment type="caution">
    <text evidence="9">Lacks conserved residue(s) required for the propagation of feature annotation.</text>
</comment>